<evidence type="ECO:0000313" key="17">
    <source>
        <dbReference type="Proteomes" id="UP000663827"/>
    </source>
</evidence>
<feature type="domain" description="RRM" evidence="14">
    <location>
        <begin position="497"/>
        <end position="582"/>
    </location>
</feature>
<evidence type="ECO:0000256" key="9">
    <source>
        <dbReference type="ARBA" id="ARBA00022884"/>
    </source>
</evidence>
<evidence type="ECO:0000256" key="5">
    <source>
        <dbReference type="ARBA" id="ARBA00022490"/>
    </source>
</evidence>
<feature type="domain" description="RRM" evidence="14">
    <location>
        <begin position="592"/>
        <end position="670"/>
    </location>
</feature>
<dbReference type="InterPro" id="IPR045305">
    <property type="entry name" value="RRM2_I_PABPs"/>
</dbReference>
<dbReference type="NCBIfam" id="TIGR01628">
    <property type="entry name" value="PABP-1234"/>
    <property type="match status" value="1"/>
</dbReference>
<name>A0A8H3E0K1_9AGAM</name>
<evidence type="ECO:0000256" key="3">
    <source>
        <dbReference type="ARBA" id="ARBA00008557"/>
    </source>
</evidence>
<dbReference type="SUPFAM" id="SSF54928">
    <property type="entry name" value="RNA-binding domain, RBD"/>
    <property type="match status" value="2"/>
</dbReference>
<dbReference type="FunFam" id="3.30.70.330:FF:000003">
    <property type="entry name" value="Polyadenylate-binding protein"/>
    <property type="match status" value="1"/>
</dbReference>
<feature type="region of interest" description="Disordered" evidence="13">
    <location>
        <begin position="887"/>
        <end position="983"/>
    </location>
</feature>
<keyword evidence="6" id="KW-0677">Repeat</keyword>
<evidence type="ECO:0000256" key="13">
    <source>
        <dbReference type="SAM" id="MobiDB-lite"/>
    </source>
</evidence>
<dbReference type="InterPro" id="IPR034364">
    <property type="entry name" value="PABP_RRM1"/>
</dbReference>
<keyword evidence="12" id="KW-0862">Zinc</keyword>
<evidence type="ECO:0000256" key="2">
    <source>
        <dbReference type="ARBA" id="ARBA00004496"/>
    </source>
</evidence>
<feature type="domain" description="RRM" evidence="14">
    <location>
        <begin position="686"/>
        <end position="763"/>
    </location>
</feature>
<keyword evidence="5" id="KW-0963">Cytoplasm</keyword>
<dbReference type="PANTHER" id="PTHR24012">
    <property type="entry name" value="RNA BINDING PROTEIN"/>
    <property type="match status" value="1"/>
</dbReference>
<evidence type="ECO:0000256" key="12">
    <source>
        <dbReference type="PROSITE-ProRule" id="PRU00723"/>
    </source>
</evidence>
<feature type="compositionally biased region" description="Low complexity" evidence="13">
    <location>
        <begin position="887"/>
        <end position="900"/>
    </location>
</feature>
<evidence type="ECO:0000256" key="4">
    <source>
        <dbReference type="ARBA" id="ARBA00022448"/>
    </source>
</evidence>
<dbReference type="GO" id="GO:0051028">
    <property type="term" value="P:mRNA transport"/>
    <property type="evidence" value="ECO:0007669"/>
    <property type="project" value="UniProtKB-KW"/>
</dbReference>
<dbReference type="PROSITE" id="PS50103">
    <property type="entry name" value="ZF_C3H1"/>
    <property type="match status" value="1"/>
</dbReference>
<dbReference type="InterPro" id="IPR012677">
    <property type="entry name" value="Nucleotide-bd_a/b_plait_sf"/>
</dbReference>
<dbReference type="GO" id="GO:0005634">
    <property type="term" value="C:nucleus"/>
    <property type="evidence" value="ECO:0007669"/>
    <property type="project" value="UniProtKB-SubCell"/>
</dbReference>
<feature type="compositionally biased region" description="Polar residues" evidence="13">
    <location>
        <begin position="1005"/>
        <end position="1020"/>
    </location>
</feature>
<dbReference type="CDD" id="cd12381">
    <property type="entry name" value="RRM4_I_PABPs"/>
    <property type="match status" value="1"/>
</dbReference>
<feature type="region of interest" description="Disordered" evidence="13">
    <location>
        <begin position="1000"/>
        <end position="1032"/>
    </location>
</feature>
<keyword evidence="9 11" id="KW-0694">RNA-binding</keyword>
<gene>
    <name evidence="16" type="ORF">RDB_LOCUS59979</name>
</gene>
<evidence type="ECO:0000256" key="11">
    <source>
        <dbReference type="PROSITE-ProRule" id="PRU00176"/>
    </source>
</evidence>
<dbReference type="InterPro" id="IPR000571">
    <property type="entry name" value="Znf_CCCH"/>
</dbReference>
<keyword evidence="10" id="KW-0539">Nucleus</keyword>
<evidence type="ECO:0000259" key="14">
    <source>
        <dbReference type="PROSITE" id="PS50102"/>
    </source>
</evidence>
<comment type="similarity">
    <text evidence="3">Belongs to the polyadenylate-binding protein type-1 family.</text>
</comment>
<evidence type="ECO:0000259" key="15">
    <source>
        <dbReference type="PROSITE" id="PS50103"/>
    </source>
</evidence>
<evidence type="ECO:0000256" key="1">
    <source>
        <dbReference type="ARBA" id="ARBA00004123"/>
    </source>
</evidence>
<dbReference type="Gene3D" id="3.30.70.330">
    <property type="match status" value="4"/>
</dbReference>
<feature type="compositionally biased region" description="Basic and acidic residues" evidence="13">
    <location>
        <begin position="29"/>
        <end position="53"/>
    </location>
</feature>
<dbReference type="CDD" id="cd12378">
    <property type="entry name" value="RRM1_I_PABPs"/>
    <property type="match status" value="1"/>
</dbReference>
<dbReference type="FunFam" id="3.30.70.330:FF:000651">
    <property type="entry name" value="Poly(A) binding protein cytoplasmic 1 like"/>
    <property type="match status" value="1"/>
</dbReference>
<dbReference type="CDD" id="cd12379">
    <property type="entry name" value="RRM2_I_PABPs"/>
    <property type="match status" value="1"/>
</dbReference>
<dbReference type="EMBL" id="CAJNJQ010001201">
    <property type="protein sequence ID" value="CAE7126355.1"/>
    <property type="molecule type" value="Genomic_DNA"/>
</dbReference>
<dbReference type="GO" id="GO:0006417">
    <property type="term" value="P:regulation of translation"/>
    <property type="evidence" value="ECO:0007669"/>
    <property type="project" value="UniProtKB-KW"/>
</dbReference>
<proteinExistence type="inferred from homology"/>
<dbReference type="Proteomes" id="UP000663827">
    <property type="component" value="Unassembled WGS sequence"/>
</dbReference>
<feature type="region of interest" description="Disordered" evidence="13">
    <location>
        <begin position="1378"/>
        <end position="1405"/>
    </location>
</feature>
<keyword evidence="4" id="KW-0813">Transport</keyword>
<feature type="compositionally biased region" description="Low complexity" evidence="13">
    <location>
        <begin position="1381"/>
        <end position="1396"/>
    </location>
</feature>
<dbReference type="InterPro" id="IPR006515">
    <property type="entry name" value="PABP_1234"/>
</dbReference>
<evidence type="ECO:0000256" key="6">
    <source>
        <dbReference type="ARBA" id="ARBA00022737"/>
    </source>
</evidence>
<keyword evidence="12" id="KW-0479">Metal-binding</keyword>
<dbReference type="PROSITE" id="PS50102">
    <property type="entry name" value="RRM"/>
    <property type="match status" value="4"/>
</dbReference>
<evidence type="ECO:0000256" key="7">
    <source>
        <dbReference type="ARBA" id="ARBA00022816"/>
    </source>
</evidence>
<evidence type="ECO:0008006" key="18">
    <source>
        <dbReference type="Google" id="ProtNLM"/>
    </source>
</evidence>
<dbReference type="InterPro" id="IPR000504">
    <property type="entry name" value="RRM_dom"/>
</dbReference>
<feature type="domain" description="C3H1-type" evidence="15">
    <location>
        <begin position="2"/>
        <end position="30"/>
    </location>
</feature>
<organism evidence="16 17">
    <name type="scientific">Rhizoctonia solani</name>
    <dbReference type="NCBI Taxonomy" id="456999"/>
    <lineage>
        <taxon>Eukaryota</taxon>
        <taxon>Fungi</taxon>
        <taxon>Dikarya</taxon>
        <taxon>Basidiomycota</taxon>
        <taxon>Agaricomycotina</taxon>
        <taxon>Agaricomycetes</taxon>
        <taxon>Cantharellales</taxon>
        <taxon>Ceratobasidiaceae</taxon>
        <taxon>Rhizoctonia</taxon>
    </lineage>
</organism>
<sequence length="1405" mass="156531">MPNTPGVCRYFSKPNGCFHGDSCRFKHISDTGEPPVEKVDANKDGDKVEESTNNKDAPPDGDSAGAFPKDARFYQLDGSGVFLVDGVLFKVQATAIFGSRPEVLPESNKKFTPVYLDDILPKLSSSSRKSPIELAITKKQFQTYLLLITGLPYDEEYLSLLLDYQTPEKHSPELFLRYLDIATVAPRFGMTKLAEWAMNALGTVFTKSANSFRRTPYGWKYSTLLQLRDLTRGTSLDSSVRAFIQYLIHKITQDIRQNQDSGDYWSKVTDLIEIYRGLKNSDDDSALLGCVFLNILSLGHRSQVWSYLTRDDKAVLYAAQAQLTDLPQEFTPGSLAWVAKPDPGLVQELCTGCRSSLSTIWDKIFSGCNEGLGSNIPLKDVLLLAEMPEYRWTLWSKMNEIASGACSAVTASSSSSTSARPTICSIIPLVNFVDQHIQDVYEQATSRYREVTNHAYDTANVDVIQIKLSLPTSTHFKGGQSVPMPPPASGTTVPPTPSLYVGELDPGVSEAMLFEIFNMIGPVASIRVCRDAVTRRSLGYAYVNYLNTTDGESQKIQCERALNQLNYSIIKNRPCRIMWSQRDPALLKTGQGNIFIKNLDEAIDNKVALHDTFAAFGNVLSCKVATDENGKSRGYGYVHYETAESAEAAIKAVNRMLLNDKQVFVGHHISRKERQSQIDELRSQFTNIQVKNLDTDINEAELRNMFEQFGTITSAVLQIDHEGKSRGFGFVNYEKHEEAERAVSEMNERDVNGKPIYVGRAQSQAELQHELARSHEAAKQERQNKYAGVNIYVKNLDDDVDDDKLRAEFEAFGTITSCKVMRNERDISKGFGFVCFSTPDEATKAATEMNNKLIGSKHLYASLAQRRDVRRQQLEAQIMQRNQMRMQQAPMMGQPQMYYGPGPGGYPPQDDRGVMGYPQPGMIPRGRHPSGQPIPVPHEGSALSEDNPPQDYGDNTTPSAPPSAHRPGGIDVSPPPAHIEPGHIDNYLHVKKWDDTYGDEFRVGRSSSPTEEPTNNQNTPPDFGGNPVTSIHPKDEIYYQPSRSGVFLVDGVLFELPAMAIFGSRLGVTPESNKKFSPVYLEDILPRLSESSDTSPIELLGITRKQFRTYLLLITGLPYDKAYLSLLMDYSIPEKHSQDLFLRYLDIATVAPRLGMTKLEEWAINALQTMLTELGHSFYQIPHNWNCADLLQLRELARSTILDAPVRTFIQHLIYRTAQDVGRNQSAGSGPPKAADLAELYQGFKNSDTDNALLGCVFLNVLSLGHRSQVWSYLTRDDKAILYAAQALLTDLSREFAPGTLAWVAKPTRPQELNLCAGCQSSLSIIWNQTFGEFSKGLGSRISLKDVFLLAEMPEYFRRLWSKMNKVTPSSCKATKASLGPSSSFNPSCSSDPCPDSSKHSHVRT</sequence>
<dbReference type="Pfam" id="PF00076">
    <property type="entry name" value="RRM_1"/>
    <property type="match status" value="4"/>
</dbReference>
<dbReference type="CDD" id="cd12380">
    <property type="entry name" value="RRM3_I_PABPs"/>
    <property type="match status" value="1"/>
</dbReference>
<accession>A0A8H3E0K1</accession>
<dbReference type="FunFam" id="3.30.70.330:FF:000441">
    <property type="entry name" value="Polyadenylate-binding protein"/>
    <property type="match status" value="1"/>
</dbReference>
<dbReference type="GO" id="GO:0010494">
    <property type="term" value="C:cytoplasmic stress granule"/>
    <property type="evidence" value="ECO:0007669"/>
    <property type="project" value="UniProtKB-ARBA"/>
</dbReference>
<protein>
    <recommendedName>
        <fullName evidence="18">Polyadenylate-binding protein, cytoplasmic and nuclear</fullName>
    </recommendedName>
</protein>
<reference evidence="16" key="1">
    <citation type="submission" date="2021-01" db="EMBL/GenBank/DDBJ databases">
        <authorList>
            <person name="Kaushik A."/>
        </authorList>
    </citation>
    <scope>NUCLEOTIDE SEQUENCE</scope>
    <source>
        <strain evidence="16">AG5</strain>
    </source>
</reference>
<dbReference type="InterPro" id="IPR035979">
    <property type="entry name" value="RBD_domain_sf"/>
</dbReference>
<comment type="caution">
    <text evidence="16">The sequence shown here is derived from an EMBL/GenBank/DDBJ whole genome shotgun (WGS) entry which is preliminary data.</text>
</comment>
<dbReference type="GO" id="GO:0008270">
    <property type="term" value="F:zinc ion binding"/>
    <property type="evidence" value="ECO:0007669"/>
    <property type="project" value="UniProtKB-KW"/>
</dbReference>
<keyword evidence="7" id="KW-0509">mRNA transport</keyword>
<comment type="subcellular location">
    <subcellularLocation>
        <location evidence="2">Cytoplasm</location>
    </subcellularLocation>
    <subcellularLocation>
        <location evidence="1">Nucleus</location>
    </subcellularLocation>
</comment>
<evidence type="ECO:0000256" key="10">
    <source>
        <dbReference type="ARBA" id="ARBA00023242"/>
    </source>
</evidence>
<feature type="region of interest" description="Disordered" evidence="13">
    <location>
        <begin position="29"/>
        <end position="64"/>
    </location>
</feature>
<keyword evidence="12" id="KW-0863">Zinc-finger</keyword>
<feature type="domain" description="RRM" evidence="14">
    <location>
        <begin position="789"/>
        <end position="866"/>
    </location>
</feature>
<evidence type="ECO:0000256" key="8">
    <source>
        <dbReference type="ARBA" id="ARBA00022845"/>
    </source>
</evidence>
<feature type="zinc finger region" description="C3H1-type" evidence="12">
    <location>
        <begin position="2"/>
        <end position="30"/>
    </location>
</feature>
<evidence type="ECO:0000313" key="16">
    <source>
        <dbReference type="EMBL" id="CAE7126355.1"/>
    </source>
</evidence>
<keyword evidence="8" id="KW-0810">Translation regulation</keyword>
<dbReference type="SMART" id="SM00360">
    <property type="entry name" value="RRM"/>
    <property type="match status" value="4"/>
</dbReference>
<dbReference type="GO" id="GO:0003723">
    <property type="term" value="F:RNA binding"/>
    <property type="evidence" value="ECO:0007669"/>
    <property type="project" value="UniProtKB-UniRule"/>
</dbReference>